<proteinExistence type="predicted"/>
<name>A0A0P0N4R6_9CREN</name>
<dbReference type="Gene3D" id="2.130.10.10">
    <property type="entry name" value="YVTN repeat-like/Quinoprotein amine dehydrogenase"/>
    <property type="match status" value="1"/>
</dbReference>
<evidence type="ECO:0000256" key="1">
    <source>
        <dbReference type="SAM" id="Phobius"/>
    </source>
</evidence>
<dbReference type="KEGG" id="pdl:Pyrde_1163"/>
<dbReference type="InterPro" id="IPR011047">
    <property type="entry name" value="Quinoprotein_ADH-like_sf"/>
</dbReference>
<dbReference type="InterPro" id="IPR015943">
    <property type="entry name" value="WD40/YVTN_repeat-like_dom_sf"/>
</dbReference>
<organism evidence="2 3">
    <name type="scientific">Pyrodictium delaneyi</name>
    <dbReference type="NCBI Taxonomy" id="1273541"/>
    <lineage>
        <taxon>Archaea</taxon>
        <taxon>Thermoproteota</taxon>
        <taxon>Thermoprotei</taxon>
        <taxon>Desulfurococcales</taxon>
        <taxon>Pyrodictiaceae</taxon>
        <taxon>Pyrodictium</taxon>
    </lineage>
</organism>
<dbReference type="InterPro" id="IPR008969">
    <property type="entry name" value="CarboxyPept-like_regulatory"/>
</dbReference>
<keyword evidence="1" id="KW-1133">Transmembrane helix</keyword>
<dbReference type="AlphaFoldDB" id="A0A0P0N4R6"/>
<keyword evidence="1" id="KW-0812">Transmembrane</keyword>
<dbReference type="SUPFAM" id="SSF50998">
    <property type="entry name" value="Quinoprotein alcohol dehydrogenase-like"/>
    <property type="match status" value="1"/>
</dbReference>
<keyword evidence="1" id="KW-0472">Membrane</keyword>
<accession>A0A0P0N4R6</accession>
<gene>
    <name evidence="2" type="ORF">Pyrde_1163</name>
</gene>
<feature type="transmembrane region" description="Helical" evidence="1">
    <location>
        <begin position="1111"/>
        <end position="1132"/>
    </location>
</feature>
<sequence>MVHEKASRLRNTKAVNNTMLATTSAKKYPRIYLFESTLLLMLLAVITIMLAPPAHAKTDVPAIASALVNDTIITALNTYMNKLVYVRATDEGLFLNIAHINTSNPVPSLTILDETELATLPSLLTIDNLYDPRYIILGDLHGNVIIKDLHLNRTLEFGVIGSVKNAVFLDRVGVAIRTSANALYVIRPSELGWFEARVLIGNLLPEKLEHVEITDLKPILKLEDNRIEYLGKGLIALRVAKLAYNTLVKAALIWSNGTPVANATVYGYIDSIGAFTPTTTTDSNGEFTLRIPPDTFYITLFIKTNNTCYSTHITLRDIKSGTLNIVTKPIVIDPQNRAVCPPPTFETKLLILKNKYPPTLTVLKESSRLGDAKILTAYMLNNILYIWVTGRNIPLFNVTAPVFAVLAFNAATGDPVESIWGYYVSSSIATTAAVAPSGELLVIGTSDGSIYILGKSNNTYTLLWSQKLAGSIIHVTLSNRIDGLGYIIAATDAMSNLMLLAVNPDNNMVRIITRGPRGEPYIDSGMDINYLYLSPNAEYLLIAGSKGIIVFNNFQAAITGELKSLDDYMLKKIPLRIYNEDGEPVKGFIVLATLLYGNNSIYETTVETNNSKAYIPCVSGSKLLISVYPKDNIYLPITLAYDAIRACTADGVSITVPYRLMKVRLFVVDKYTGSPPLHDIDITIYDVKRNHTLNYTYNAGQEAPLLIELKPGIYDIIASDTDKTFYKLFRKQFGIFNDTTIIIDLQRVPVTVEITITADLLAYPLDRLKVYVVSHDDRPIYTETTNAPTPTNATKVVFTTAYRGPARIIIKDIPPKGLPPFFIDTSININITKLVNKANINLVPMKYPVTVTVIDNFTKSKVPAKLVISRIYDNRSLDPHLELESNGTLTLNLPRGIYRVYVEPLPINGSLPLNAPRIISINVNGSMNIVIELERIRVLTPLVIIDPMSPGEVVIDNIIVSVDGHNITKVLSGHSEPIKVPLLINGSEIELISENRIYAQYKGKIKPTLNDTIVKIKLSRINHVLTITVLNDIGEPIPGVRAWATGLDLEYSTDSVGTPEGIVKLALPFGSYDLCLSAAGYNGKCMTVTLATDASLVVTLTPKPITIIARYSTLITAVIVGVLVLAVLRFYFKKIVERLSTEEEF</sequence>
<dbReference type="EMBL" id="CP013011">
    <property type="protein sequence ID" value="ALL01211.1"/>
    <property type="molecule type" value="Genomic_DNA"/>
</dbReference>
<dbReference type="SUPFAM" id="SSF49464">
    <property type="entry name" value="Carboxypeptidase regulatory domain-like"/>
    <property type="match status" value="1"/>
</dbReference>
<dbReference type="Proteomes" id="UP000058613">
    <property type="component" value="Chromosome"/>
</dbReference>
<reference evidence="2 3" key="1">
    <citation type="submission" date="2015-10" db="EMBL/GenBank/DDBJ databases">
        <title>Complete genome sequence of hyperthermophilic archaeon Pyrodictium delaneyi Su06.</title>
        <authorList>
            <person name="Jung J.-H."/>
            <person name="Lin J."/>
            <person name="Holden J.F."/>
            <person name="Park C.-S."/>
        </authorList>
    </citation>
    <scope>NUCLEOTIDE SEQUENCE [LARGE SCALE GENOMIC DNA]</scope>
    <source>
        <strain evidence="2 3">Su06</strain>
    </source>
</reference>
<dbReference type="STRING" id="1273541.Pyrde_1163"/>
<protein>
    <submittedName>
        <fullName evidence="2">Uncharacterized protein</fullName>
    </submittedName>
</protein>
<evidence type="ECO:0000313" key="2">
    <source>
        <dbReference type="EMBL" id="ALL01211.1"/>
    </source>
</evidence>
<evidence type="ECO:0000313" key="3">
    <source>
        <dbReference type="Proteomes" id="UP000058613"/>
    </source>
</evidence>